<evidence type="ECO:0000256" key="1">
    <source>
        <dbReference type="ARBA" id="ARBA00000822"/>
    </source>
</evidence>
<evidence type="ECO:0000256" key="7">
    <source>
        <dbReference type="SAM" id="SignalP"/>
    </source>
</evidence>
<dbReference type="GO" id="GO:0005975">
    <property type="term" value="P:carbohydrate metabolic process"/>
    <property type="evidence" value="ECO:0007669"/>
    <property type="project" value="InterPro"/>
</dbReference>
<dbReference type="RefSeq" id="WP_081353388.1">
    <property type="nucleotide sequence ID" value="NZ_FMYE01000035.1"/>
</dbReference>
<dbReference type="InterPro" id="IPR001579">
    <property type="entry name" value="Glyco_hydro_18_chit_AS"/>
</dbReference>
<dbReference type="GO" id="GO:0005576">
    <property type="term" value="C:extracellular region"/>
    <property type="evidence" value="ECO:0007669"/>
    <property type="project" value="TreeGrafter"/>
</dbReference>
<feature type="signal peptide" evidence="7">
    <location>
        <begin position="1"/>
        <end position="20"/>
    </location>
</feature>
<dbReference type="InterPro" id="IPR017853">
    <property type="entry name" value="GH"/>
</dbReference>
<dbReference type="InterPro" id="IPR001223">
    <property type="entry name" value="Glyco_hydro18_cat"/>
</dbReference>
<evidence type="ECO:0000313" key="10">
    <source>
        <dbReference type="Proteomes" id="UP000183670"/>
    </source>
</evidence>
<dbReference type="AlphaFoldDB" id="A0A1G6G8Q4"/>
<dbReference type="SUPFAM" id="SSF51445">
    <property type="entry name" value="(Trans)glycosidases"/>
    <property type="match status" value="1"/>
</dbReference>
<evidence type="ECO:0000256" key="2">
    <source>
        <dbReference type="ARBA" id="ARBA00012729"/>
    </source>
</evidence>
<dbReference type="Gene3D" id="3.20.20.80">
    <property type="entry name" value="Glycosidases"/>
    <property type="match status" value="1"/>
</dbReference>
<name>A0A1G6G8Q4_BACOV</name>
<sequence>MKNKLHIIILSLLTTLSAFSCNDDSSEINQKLESITSNVPATIRLTEGESINYQLNIPEGLDATYTWVYNTEVISETTTATFNPQSAGSGKLTIVIKDKNKQYKILEHNVVIAKKRAYKTVGYLPSYRESFTNTNIQWDMLTHLNLSFARVNADGSLNDTQVRDKFLYTARDGHSKGVYVLLSLGGGDGSKEFSTALLSAEGRQNIIRSTLQTVKDLSLDGVDVDYEDWGWNDTENNRKKSDALNELLQGFREAMDKNMLLTAALFINALNDGWYTQSIINKLDYVTLMTYDKTGNWESSAIGPHAPYEYLTSTVEKGIALGIPKEKMLPGIPFYGRSFPDSNPTHSTTLNYSEITDKYIGSENKNELVIGNTKIYYDGLPMIKQKAEYVVTQQLGGVMLWEITQDSQTKTKSLFSAINSILTPQL</sequence>
<keyword evidence="3 5" id="KW-0378">Hydrolase</keyword>
<evidence type="ECO:0000256" key="3">
    <source>
        <dbReference type="ARBA" id="ARBA00022801"/>
    </source>
</evidence>
<organism evidence="9 10">
    <name type="scientific">Bacteroides ovatus</name>
    <dbReference type="NCBI Taxonomy" id="28116"/>
    <lineage>
        <taxon>Bacteria</taxon>
        <taxon>Pseudomonadati</taxon>
        <taxon>Bacteroidota</taxon>
        <taxon>Bacteroidia</taxon>
        <taxon>Bacteroidales</taxon>
        <taxon>Bacteroidaceae</taxon>
        <taxon>Bacteroides</taxon>
    </lineage>
</organism>
<gene>
    <name evidence="9" type="ORF">SAMN05192581_103516</name>
</gene>
<evidence type="ECO:0000256" key="4">
    <source>
        <dbReference type="ARBA" id="ARBA00023295"/>
    </source>
</evidence>
<protein>
    <recommendedName>
        <fullName evidence="2">chitinase</fullName>
        <ecNumber evidence="2">3.2.1.14</ecNumber>
    </recommendedName>
</protein>
<dbReference type="SMART" id="SM00636">
    <property type="entry name" value="Glyco_18"/>
    <property type="match status" value="1"/>
</dbReference>
<evidence type="ECO:0000256" key="5">
    <source>
        <dbReference type="RuleBase" id="RU000489"/>
    </source>
</evidence>
<dbReference type="PROSITE" id="PS51257">
    <property type="entry name" value="PROKAR_LIPOPROTEIN"/>
    <property type="match status" value="1"/>
</dbReference>
<dbReference type="EC" id="3.2.1.14" evidence="2"/>
<dbReference type="PANTHER" id="PTHR11177">
    <property type="entry name" value="CHITINASE"/>
    <property type="match status" value="1"/>
</dbReference>
<dbReference type="InterPro" id="IPR011583">
    <property type="entry name" value="Chitinase_II/V-like_cat"/>
</dbReference>
<evidence type="ECO:0000259" key="8">
    <source>
        <dbReference type="PROSITE" id="PS51910"/>
    </source>
</evidence>
<dbReference type="InterPro" id="IPR050314">
    <property type="entry name" value="Glycosyl_Hydrlase_18"/>
</dbReference>
<keyword evidence="7" id="KW-0732">Signal</keyword>
<accession>A0A1G6G8Q4</accession>
<evidence type="ECO:0000256" key="6">
    <source>
        <dbReference type="RuleBase" id="RU004453"/>
    </source>
</evidence>
<dbReference type="PANTHER" id="PTHR11177:SF317">
    <property type="entry name" value="CHITINASE 12-RELATED"/>
    <property type="match status" value="1"/>
</dbReference>
<dbReference type="EMBL" id="FMYE01000035">
    <property type="protein sequence ID" value="SDB78155.1"/>
    <property type="molecule type" value="Genomic_DNA"/>
</dbReference>
<dbReference type="Gene3D" id="3.40.5.30">
    <property type="entry name" value="(Trans)glycosidases - domain 2"/>
    <property type="match status" value="1"/>
</dbReference>
<feature type="chain" id="PRO_5010201367" description="chitinase" evidence="7">
    <location>
        <begin position="21"/>
        <end position="426"/>
    </location>
</feature>
<feature type="domain" description="GH18" evidence="8">
    <location>
        <begin position="118"/>
        <end position="425"/>
    </location>
</feature>
<dbReference type="GO" id="GO:0008843">
    <property type="term" value="F:endochitinase activity"/>
    <property type="evidence" value="ECO:0007669"/>
    <property type="project" value="UniProtKB-EC"/>
</dbReference>
<keyword evidence="4 5" id="KW-0326">Glycosidase</keyword>
<proteinExistence type="inferred from homology"/>
<dbReference type="Pfam" id="PF00704">
    <property type="entry name" value="Glyco_hydro_18"/>
    <property type="match status" value="1"/>
</dbReference>
<evidence type="ECO:0000313" key="9">
    <source>
        <dbReference type="EMBL" id="SDB78155.1"/>
    </source>
</evidence>
<dbReference type="GO" id="GO:0008061">
    <property type="term" value="F:chitin binding"/>
    <property type="evidence" value="ECO:0007669"/>
    <property type="project" value="InterPro"/>
</dbReference>
<dbReference type="PROSITE" id="PS51910">
    <property type="entry name" value="GH18_2"/>
    <property type="match status" value="1"/>
</dbReference>
<dbReference type="PROSITE" id="PS01095">
    <property type="entry name" value="GH18_1"/>
    <property type="match status" value="1"/>
</dbReference>
<comment type="catalytic activity">
    <reaction evidence="1">
        <text>Random endo-hydrolysis of N-acetyl-beta-D-glucosaminide (1-&gt;4)-beta-linkages in chitin and chitodextrins.</text>
        <dbReference type="EC" id="3.2.1.14"/>
    </reaction>
</comment>
<comment type="similarity">
    <text evidence="6">Belongs to the glycosyl hydrolase 18 family.</text>
</comment>
<dbReference type="Proteomes" id="UP000183670">
    <property type="component" value="Unassembled WGS sequence"/>
</dbReference>
<dbReference type="GO" id="GO:0006032">
    <property type="term" value="P:chitin catabolic process"/>
    <property type="evidence" value="ECO:0007669"/>
    <property type="project" value="TreeGrafter"/>
</dbReference>
<reference evidence="9 10" key="1">
    <citation type="submission" date="2016-10" db="EMBL/GenBank/DDBJ databases">
        <authorList>
            <person name="de Groot N.N."/>
        </authorList>
    </citation>
    <scope>NUCLEOTIDE SEQUENCE [LARGE SCALE GENOMIC DNA]</scope>
    <source>
        <strain evidence="9 10">NLAE-zl-C500</strain>
    </source>
</reference>